<dbReference type="InterPro" id="IPR000477">
    <property type="entry name" value="RT_dom"/>
</dbReference>
<gene>
    <name evidence="3" type="ORF">EZS28_016485</name>
</gene>
<name>A0A5J4VZJ4_9EUKA</name>
<reference evidence="3 4" key="1">
    <citation type="submission" date="2019-03" db="EMBL/GenBank/DDBJ databases">
        <title>Single cell metagenomics reveals metabolic interactions within the superorganism composed of flagellate Streblomastix strix and complex community of Bacteroidetes bacteria on its surface.</title>
        <authorList>
            <person name="Treitli S.C."/>
            <person name="Kolisko M."/>
            <person name="Husnik F."/>
            <person name="Keeling P."/>
            <person name="Hampl V."/>
        </authorList>
    </citation>
    <scope>NUCLEOTIDE SEQUENCE [LARGE SCALE GENOMIC DNA]</scope>
    <source>
        <strain evidence="3">ST1C</strain>
    </source>
</reference>
<dbReference type="InterPro" id="IPR043502">
    <property type="entry name" value="DNA/RNA_pol_sf"/>
</dbReference>
<feature type="region of interest" description="Disordered" evidence="1">
    <location>
        <begin position="1"/>
        <end position="24"/>
    </location>
</feature>
<dbReference type="AlphaFoldDB" id="A0A5J4VZJ4"/>
<evidence type="ECO:0000259" key="2">
    <source>
        <dbReference type="PROSITE" id="PS50878"/>
    </source>
</evidence>
<feature type="compositionally biased region" description="Polar residues" evidence="1">
    <location>
        <begin position="9"/>
        <end position="24"/>
    </location>
</feature>
<dbReference type="Gene3D" id="3.10.10.10">
    <property type="entry name" value="HIV Type 1 Reverse Transcriptase, subunit A, domain 1"/>
    <property type="match status" value="1"/>
</dbReference>
<accession>A0A5J4VZJ4</accession>
<dbReference type="InterPro" id="IPR043128">
    <property type="entry name" value="Rev_trsase/Diguanyl_cyclase"/>
</dbReference>
<dbReference type="PANTHER" id="PTHR33050:SF7">
    <property type="entry name" value="RIBONUCLEASE H"/>
    <property type="match status" value="1"/>
</dbReference>
<dbReference type="PANTHER" id="PTHR33050">
    <property type="entry name" value="REVERSE TRANSCRIPTASE DOMAIN-CONTAINING PROTEIN"/>
    <property type="match status" value="1"/>
</dbReference>
<comment type="caution">
    <text evidence="3">The sequence shown here is derived from an EMBL/GenBank/DDBJ whole genome shotgun (WGS) entry which is preliminary data.</text>
</comment>
<dbReference type="Proteomes" id="UP000324800">
    <property type="component" value="Unassembled WGS sequence"/>
</dbReference>
<dbReference type="EMBL" id="SNRW01004159">
    <property type="protein sequence ID" value="KAA6387988.1"/>
    <property type="molecule type" value="Genomic_DNA"/>
</dbReference>
<dbReference type="Pfam" id="PF00078">
    <property type="entry name" value="RVT_1"/>
    <property type="match status" value="1"/>
</dbReference>
<dbReference type="SUPFAM" id="SSF56672">
    <property type="entry name" value="DNA/RNA polymerases"/>
    <property type="match status" value="1"/>
</dbReference>
<proteinExistence type="predicted"/>
<evidence type="ECO:0000313" key="3">
    <source>
        <dbReference type="EMBL" id="KAA6387988.1"/>
    </source>
</evidence>
<dbReference type="InterPro" id="IPR052055">
    <property type="entry name" value="Hepadnavirus_pol/RT"/>
</dbReference>
<dbReference type="PROSITE" id="PS50878">
    <property type="entry name" value="RT_POL"/>
    <property type="match status" value="1"/>
</dbReference>
<protein>
    <recommendedName>
        <fullName evidence="2">Reverse transcriptase domain-containing protein</fullName>
    </recommendedName>
</protein>
<evidence type="ECO:0000313" key="4">
    <source>
        <dbReference type="Proteomes" id="UP000324800"/>
    </source>
</evidence>
<feature type="domain" description="Reverse transcriptase" evidence="2">
    <location>
        <begin position="199"/>
        <end position="408"/>
    </location>
</feature>
<evidence type="ECO:0000256" key="1">
    <source>
        <dbReference type="SAM" id="MobiDB-lite"/>
    </source>
</evidence>
<dbReference type="Gene3D" id="3.30.70.270">
    <property type="match status" value="1"/>
</dbReference>
<organism evidence="3 4">
    <name type="scientific">Streblomastix strix</name>
    <dbReference type="NCBI Taxonomy" id="222440"/>
    <lineage>
        <taxon>Eukaryota</taxon>
        <taxon>Metamonada</taxon>
        <taxon>Preaxostyla</taxon>
        <taxon>Oxymonadida</taxon>
        <taxon>Streblomastigidae</taxon>
        <taxon>Streblomastix</taxon>
    </lineage>
</organism>
<sequence>MCRDRISLDSDQNGENESVCRDQNSLDSAMQQAVSVVLWEDYQQNFYHQNRLKDPARVVSTSPIDNLYQTGLQSCNNILQDSRQLQVLSPQTTGYKFTIASQHSREYPSIEISPNHIKFLLEYHQTQTKWPIGRRLIHFLDIWKLTKAETLIISGIKAYWINKQSSSSLQSNMTIPIQNRSNVSQEALGLLTQKQLHEEIVEEVSLNQLKWINPSFAIPKKDQGKWRKIKDCSLLNKHLQSTHFIMEDIQSLQQLLQPRDFMVKIDLEFINHHIQVDQDIRPFLGLTFNHKYQQYKAIYFEVKHAPLIFHKTLRPMIKFLREVIQVRIIAYCDDINILHQNQEELIYKTQLIINILTNFWFKISMNKSTKEDKPNVGQMEKDYNVSSNGESEILGQFHRVTEFPATIIQERRDLSEEAKQDQILGSSVKRLEYISNSENVATLKLQDPALKVCFWGKWSLNWHFTSSNHREAATILCALRRSVSNLKERQIKSLKIQTDNSTAAYNINRASSAVALAKLVDRTPEKAEVLNLQLHTFHNLGVTNRILDSLSRLATQGDYSLHKEVIEEALRQLRTQPSIDMFANRRN</sequence>